<dbReference type="Pfam" id="PF03450">
    <property type="entry name" value="CO_deh_flav_C"/>
    <property type="match status" value="1"/>
</dbReference>
<dbReference type="OrthoDB" id="9774454at2"/>
<gene>
    <name evidence="5" type="ORF">KDI_15260</name>
</gene>
<dbReference type="InterPro" id="IPR036318">
    <property type="entry name" value="FAD-bd_PCMH-like_sf"/>
</dbReference>
<keyword evidence="2" id="KW-0274">FAD</keyword>
<name>A0A5A5T981_9CHLR</name>
<dbReference type="Gene3D" id="3.30.390.50">
    <property type="entry name" value="CO dehydrogenase flavoprotein, C-terminal domain"/>
    <property type="match status" value="1"/>
</dbReference>
<dbReference type="Gene3D" id="3.30.465.10">
    <property type="match status" value="1"/>
</dbReference>
<dbReference type="EMBL" id="BIXY01000016">
    <property type="protein sequence ID" value="GCF07962.1"/>
    <property type="molecule type" value="Genomic_DNA"/>
</dbReference>
<evidence type="ECO:0000256" key="2">
    <source>
        <dbReference type="ARBA" id="ARBA00022827"/>
    </source>
</evidence>
<sequence>MIPAPFDYAAPTSLEEAVGLLNEHKGARILAGGHTLLNEMKIHYIDTPSMLVDLRRIPVLRGIKHAEDGTLRIGAMTTFAEIASDQGILKRYMALAEAANSTPDTPVRNWSTIGGNLAASSVGADLHAAILTFEATLNVFGRQGLRTITAHDFISGGFVLAADEIITSLDFPATAQKSGSAYEKFKNRASGYAVCGVALYAVPASDGTLRECRVAVTGVTNHAIRLPHIETILQGKRPDEELVITPNMISEEQDFIVDLAASAEYRAYLTQVLIGRALKQAIAETTSL</sequence>
<evidence type="ECO:0000256" key="3">
    <source>
        <dbReference type="ARBA" id="ARBA00023002"/>
    </source>
</evidence>
<protein>
    <submittedName>
        <fullName evidence="5">Carbon monoxide dehydrogenase</fullName>
    </submittedName>
</protein>
<dbReference type="SUPFAM" id="SSF56176">
    <property type="entry name" value="FAD-binding/transporter-associated domain-like"/>
    <property type="match status" value="1"/>
</dbReference>
<feature type="domain" description="FAD-binding PCMH-type" evidence="4">
    <location>
        <begin position="1"/>
        <end position="176"/>
    </location>
</feature>
<dbReference type="GO" id="GO:0071949">
    <property type="term" value="F:FAD binding"/>
    <property type="evidence" value="ECO:0007669"/>
    <property type="project" value="InterPro"/>
</dbReference>
<keyword evidence="6" id="KW-1185">Reference proteome</keyword>
<comment type="caution">
    <text evidence="5">The sequence shown here is derived from an EMBL/GenBank/DDBJ whole genome shotgun (WGS) entry which is preliminary data.</text>
</comment>
<organism evidence="5 6">
    <name type="scientific">Dictyobacter arantiisoli</name>
    <dbReference type="NCBI Taxonomy" id="2014874"/>
    <lineage>
        <taxon>Bacteria</taxon>
        <taxon>Bacillati</taxon>
        <taxon>Chloroflexota</taxon>
        <taxon>Ktedonobacteria</taxon>
        <taxon>Ktedonobacterales</taxon>
        <taxon>Dictyobacteraceae</taxon>
        <taxon>Dictyobacter</taxon>
    </lineage>
</organism>
<keyword evidence="1" id="KW-0285">Flavoprotein</keyword>
<dbReference type="InterPro" id="IPR016167">
    <property type="entry name" value="FAD-bd_PCMH_sub1"/>
</dbReference>
<dbReference type="AlphaFoldDB" id="A0A5A5T981"/>
<dbReference type="PROSITE" id="PS51387">
    <property type="entry name" value="FAD_PCMH"/>
    <property type="match status" value="1"/>
</dbReference>
<dbReference type="Pfam" id="PF00941">
    <property type="entry name" value="FAD_binding_5"/>
    <property type="match status" value="1"/>
</dbReference>
<dbReference type="PANTHER" id="PTHR42659:SF2">
    <property type="entry name" value="XANTHINE DEHYDROGENASE SUBUNIT C-RELATED"/>
    <property type="match status" value="1"/>
</dbReference>
<accession>A0A5A5T981</accession>
<dbReference type="InterPro" id="IPR002346">
    <property type="entry name" value="Mopterin_DH_FAD-bd"/>
</dbReference>
<evidence type="ECO:0000313" key="5">
    <source>
        <dbReference type="EMBL" id="GCF07962.1"/>
    </source>
</evidence>
<dbReference type="InterPro" id="IPR051312">
    <property type="entry name" value="Diverse_Substr_Oxidored"/>
</dbReference>
<proteinExistence type="predicted"/>
<dbReference type="InterPro" id="IPR005107">
    <property type="entry name" value="CO_DH_flav_C"/>
</dbReference>
<evidence type="ECO:0000256" key="1">
    <source>
        <dbReference type="ARBA" id="ARBA00022630"/>
    </source>
</evidence>
<evidence type="ECO:0000313" key="6">
    <source>
        <dbReference type="Proteomes" id="UP000322530"/>
    </source>
</evidence>
<dbReference type="InterPro" id="IPR016166">
    <property type="entry name" value="FAD-bd_PCMH"/>
</dbReference>
<dbReference type="Gene3D" id="3.30.43.10">
    <property type="entry name" value="Uridine Diphospho-n-acetylenolpyruvylglucosamine Reductase, domain 2"/>
    <property type="match status" value="1"/>
</dbReference>
<dbReference type="InterPro" id="IPR036683">
    <property type="entry name" value="CO_DH_flav_C_dom_sf"/>
</dbReference>
<evidence type="ECO:0000259" key="4">
    <source>
        <dbReference type="PROSITE" id="PS51387"/>
    </source>
</evidence>
<reference evidence="5 6" key="1">
    <citation type="submission" date="2019-01" db="EMBL/GenBank/DDBJ databases">
        <title>Draft genome sequence of Dictyobacter sp. Uno17.</title>
        <authorList>
            <person name="Wang C.M."/>
            <person name="Zheng Y."/>
            <person name="Sakai Y."/>
            <person name="Abe K."/>
            <person name="Yokota A."/>
            <person name="Yabe S."/>
        </authorList>
    </citation>
    <scope>NUCLEOTIDE SEQUENCE [LARGE SCALE GENOMIC DNA]</scope>
    <source>
        <strain evidence="5 6">Uno17</strain>
    </source>
</reference>
<dbReference type="SMART" id="SM01092">
    <property type="entry name" value="CO_deh_flav_C"/>
    <property type="match status" value="1"/>
</dbReference>
<dbReference type="PANTHER" id="PTHR42659">
    <property type="entry name" value="XANTHINE DEHYDROGENASE SUBUNIT C-RELATED"/>
    <property type="match status" value="1"/>
</dbReference>
<keyword evidence="3" id="KW-0560">Oxidoreductase</keyword>
<dbReference type="GO" id="GO:0016491">
    <property type="term" value="F:oxidoreductase activity"/>
    <property type="evidence" value="ECO:0007669"/>
    <property type="project" value="UniProtKB-KW"/>
</dbReference>
<dbReference type="RefSeq" id="WP_149400963.1">
    <property type="nucleotide sequence ID" value="NZ_BIXY01000016.1"/>
</dbReference>
<dbReference type="SUPFAM" id="SSF55447">
    <property type="entry name" value="CO dehydrogenase flavoprotein C-terminal domain-like"/>
    <property type="match status" value="1"/>
</dbReference>
<dbReference type="Proteomes" id="UP000322530">
    <property type="component" value="Unassembled WGS sequence"/>
</dbReference>
<dbReference type="InterPro" id="IPR016169">
    <property type="entry name" value="FAD-bd_PCMH_sub2"/>
</dbReference>